<accession>A0A0D2D002</accession>
<feature type="transmembrane region" description="Helical" evidence="9">
    <location>
        <begin position="163"/>
        <end position="185"/>
    </location>
</feature>
<dbReference type="HOGENOM" id="CLU_004790_4_1_1"/>
<keyword evidence="4 7" id="KW-0812">Transmembrane</keyword>
<feature type="transmembrane region" description="Helical" evidence="9">
    <location>
        <begin position="545"/>
        <end position="565"/>
    </location>
</feature>
<dbReference type="Pfam" id="PF00854">
    <property type="entry name" value="PTR2"/>
    <property type="match status" value="1"/>
</dbReference>
<feature type="transmembrane region" description="Helical" evidence="9">
    <location>
        <begin position="512"/>
        <end position="533"/>
    </location>
</feature>
<keyword evidence="3 7" id="KW-0813">Transport</keyword>
<dbReference type="InterPro" id="IPR036259">
    <property type="entry name" value="MFS_trans_sf"/>
</dbReference>
<feature type="region of interest" description="Disordered" evidence="8">
    <location>
        <begin position="1"/>
        <end position="38"/>
    </location>
</feature>
<dbReference type="AlphaFoldDB" id="A0A0D2D002"/>
<evidence type="ECO:0000256" key="8">
    <source>
        <dbReference type="SAM" id="MobiDB-lite"/>
    </source>
</evidence>
<comment type="similarity">
    <text evidence="2 7">Belongs to the major facilitator superfamily. Proton-dependent oligopeptide transporter (POT/PTR) (TC 2.A.17) family.</text>
</comment>
<feature type="transmembrane region" description="Helical" evidence="9">
    <location>
        <begin position="571"/>
        <end position="591"/>
    </location>
</feature>
<comment type="subcellular location">
    <subcellularLocation>
        <location evidence="1 7">Membrane</location>
        <topology evidence="1 7">Multi-pass membrane protein</topology>
    </subcellularLocation>
</comment>
<proteinExistence type="inferred from homology"/>
<feature type="transmembrane region" description="Helical" evidence="9">
    <location>
        <begin position="418"/>
        <end position="438"/>
    </location>
</feature>
<keyword evidence="5 9" id="KW-1133">Transmembrane helix</keyword>
<dbReference type="PROSITE" id="PS01023">
    <property type="entry name" value="PTR2_2"/>
    <property type="match status" value="1"/>
</dbReference>
<name>A0A0D2D002_9EURO</name>
<keyword evidence="11" id="KW-1185">Reference proteome</keyword>
<gene>
    <name evidence="10" type="ORF">PV04_03069</name>
</gene>
<dbReference type="PANTHER" id="PTHR11654">
    <property type="entry name" value="OLIGOPEPTIDE TRANSPORTER-RELATED"/>
    <property type="match status" value="1"/>
</dbReference>
<evidence type="ECO:0000256" key="3">
    <source>
        <dbReference type="ARBA" id="ARBA00022448"/>
    </source>
</evidence>
<evidence type="ECO:0000256" key="7">
    <source>
        <dbReference type="RuleBase" id="RU003755"/>
    </source>
</evidence>
<feature type="transmembrane region" description="Helical" evidence="9">
    <location>
        <begin position="278"/>
        <end position="298"/>
    </location>
</feature>
<evidence type="ECO:0000256" key="1">
    <source>
        <dbReference type="ARBA" id="ARBA00004141"/>
    </source>
</evidence>
<dbReference type="GO" id="GO:0005886">
    <property type="term" value="C:plasma membrane"/>
    <property type="evidence" value="ECO:0007669"/>
    <property type="project" value="UniProtKB-ARBA"/>
</dbReference>
<evidence type="ECO:0000256" key="5">
    <source>
        <dbReference type="ARBA" id="ARBA00022989"/>
    </source>
</evidence>
<evidence type="ECO:0000256" key="4">
    <source>
        <dbReference type="ARBA" id="ARBA00022692"/>
    </source>
</evidence>
<dbReference type="SUPFAM" id="SSF103473">
    <property type="entry name" value="MFS general substrate transporter"/>
    <property type="match status" value="1"/>
</dbReference>
<feature type="compositionally biased region" description="Basic and acidic residues" evidence="8">
    <location>
        <begin position="612"/>
        <end position="627"/>
    </location>
</feature>
<feature type="transmembrane region" description="Helical" evidence="9">
    <location>
        <begin position="459"/>
        <end position="477"/>
    </location>
</feature>
<feature type="compositionally biased region" description="Basic and acidic residues" evidence="8">
    <location>
        <begin position="19"/>
        <end position="29"/>
    </location>
</feature>
<keyword evidence="6 9" id="KW-0472">Membrane</keyword>
<feature type="transmembrane region" description="Helical" evidence="9">
    <location>
        <begin position="191"/>
        <end position="210"/>
    </location>
</feature>
<feature type="compositionally biased region" description="Acidic residues" evidence="8">
    <location>
        <begin position="642"/>
        <end position="652"/>
    </location>
</feature>
<feature type="transmembrane region" description="Helical" evidence="9">
    <location>
        <begin position="253"/>
        <end position="272"/>
    </location>
</feature>
<dbReference type="InterPro" id="IPR018456">
    <property type="entry name" value="PTR2_symporter_CS"/>
</dbReference>
<dbReference type="GO" id="GO:0071916">
    <property type="term" value="F:dipeptide transmembrane transporter activity"/>
    <property type="evidence" value="ECO:0007669"/>
    <property type="project" value="UniProtKB-ARBA"/>
</dbReference>
<evidence type="ECO:0000256" key="6">
    <source>
        <dbReference type="ARBA" id="ARBA00023136"/>
    </source>
</evidence>
<feature type="region of interest" description="Disordered" evidence="8">
    <location>
        <begin position="606"/>
        <end position="668"/>
    </location>
</feature>
<dbReference type="InterPro" id="IPR000109">
    <property type="entry name" value="POT_fam"/>
</dbReference>
<dbReference type="Proteomes" id="UP000054266">
    <property type="component" value="Unassembled WGS sequence"/>
</dbReference>
<evidence type="ECO:0000256" key="9">
    <source>
        <dbReference type="SAM" id="Phobius"/>
    </source>
</evidence>
<dbReference type="EMBL" id="KN846957">
    <property type="protein sequence ID" value="KIW70831.1"/>
    <property type="molecule type" value="Genomic_DNA"/>
</dbReference>
<feature type="transmembrane region" description="Helical" evidence="9">
    <location>
        <begin position="310"/>
        <end position="328"/>
    </location>
</feature>
<dbReference type="FunFam" id="1.20.1250.20:FF:000085">
    <property type="entry name" value="MFS peptide transporter Ptr2"/>
    <property type="match status" value="1"/>
</dbReference>
<evidence type="ECO:0008006" key="12">
    <source>
        <dbReference type="Google" id="ProtNLM"/>
    </source>
</evidence>
<protein>
    <recommendedName>
        <fullName evidence="12">Oligopeptide transporter</fullName>
    </recommendedName>
</protein>
<organism evidence="10 11">
    <name type="scientific">Phialophora macrospora</name>
    <dbReference type="NCBI Taxonomy" id="1851006"/>
    <lineage>
        <taxon>Eukaryota</taxon>
        <taxon>Fungi</taxon>
        <taxon>Dikarya</taxon>
        <taxon>Ascomycota</taxon>
        <taxon>Pezizomycotina</taxon>
        <taxon>Eurotiomycetes</taxon>
        <taxon>Chaetothyriomycetidae</taxon>
        <taxon>Chaetothyriales</taxon>
        <taxon>Herpotrichiellaceae</taxon>
        <taxon>Phialophora</taxon>
    </lineage>
</organism>
<evidence type="ECO:0000313" key="10">
    <source>
        <dbReference type="EMBL" id="KIW70831.1"/>
    </source>
</evidence>
<sequence length="668" mass="74886">MQQVELSDLSGESSRSKRRLSESGYHDQLEADEDVQAEDKPLMSFDLNDERIVHATNQELTTLPRVSDKIPWRVYTVAFVELCERFSNYGTTILFQNFVQRSLLTPTGRAPNPSGDIDNNPGALGQGQQMATGLGTFYSFWSQTTPLWGAWIADTYLGRYRTIMISIAIAVIGHVILVLAALPSVLQHTQAALISFVLGLVVFGFGTGGFKPNISPLIAEQIVHDQPRVSTDTKTGDRVIIDPDQTAARIYNWFYLFINVGALFGQVTMSYAALYVGYYLAFLLPTLMFLLCPIILLLNKKNYRLTPPQGSVLGPAVSFLIFAVRPHWSWNPLRTINNLRGANTFWEDVKPSLIPPAKRPKWMTPAIDDAWVSELRRGIQACSVLLWLPLYWLTYSQMNNNLTSQADTMHHTGVPPEIISNLDPLALIILIPICDLLIYPSLRKRGVRLTPIRKTTLGFWVGSSAMVYAAFLQHYIYTHNPCGYHPSEGLPATSPVQDCPPASISILYQAPIYLLVAISEILVSITSMEYAFTKAPRNMRSMIQAFALLMGALANLIGEGFLWLARDPFLVWNYGVMGLVAFVAGGMFWWCNRGLDWEHEEEIQTEPIGLRTTERRTHSEEHGEEVKPTGGSRGVDTSWSDVGDESDEGDEETLFRDRFHRRMNGDSP</sequence>
<evidence type="ECO:0000256" key="2">
    <source>
        <dbReference type="ARBA" id="ARBA00005982"/>
    </source>
</evidence>
<reference evidence="10 11" key="1">
    <citation type="submission" date="2015-01" db="EMBL/GenBank/DDBJ databases">
        <title>The Genome Sequence of Capronia semiimmersa CBS27337.</title>
        <authorList>
            <consortium name="The Broad Institute Genomics Platform"/>
            <person name="Cuomo C."/>
            <person name="de Hoog S."/>
            <person name="Gorbushina A."/>
            <person name="Stielow B."/>
            <person name="Teixiera M."/>
            <person name="Abouelleil A."/>
            <person name="Chapman S.B."/>
            <person name="Priest M."/>
            <person name="Young S.K."/>
            <person name="Wortman J."/>
            <person name="Nusbaum C."/>
            <person name="Birren B."/>
        </authorList>
    </citation>
    <scope>NUCLEOTIDE SEQUENCE [LARGE SCALE GENOMIC DNA]</scope>
    <source>
        <strain evidence="10 11">CBS 27337</strain>
    </source>
</reference>
<evidence type="ECO:0000313" key="11">
    <source>
        <dbReference type="Proteomes" id="UP000054266"/>
    </source>
</evidence>
<dbReference type="Gene3D" id="1.20.1250.20">
    <property type="entry name" value="MFS general substrate transporter like domains"/>
    <property type="match status" value="1"/>
</dbReference>